<keyword evidence="5" id="KW-1185">Reference proteome</keyword>
<dbReference type="GO" id="GO:0016020">
    <property type="term" value="C:membrane"/>
    <property type="evidence" value="ECO:0007669"/>
    <property type="project" value="UniProtKB-SubCell"/>
</dbReference>
<feature type="transmembrane region" description="Helical" evidence="2">
    <location>
        <begin position="259"/>
        <end position="284"/>
    </location>
</feature>
<accession>A0AAN7UYB9</accession>
<evidence type="ECO:0000313" key="5">
    <source>
        <dbReference type="Proteomes" id="UP001329430"/>
    </source>
</evidence>
<evidence type="ECO:0000256" key="1">
    <source>
        <dbReference type="ARBA" id="ARBA00004141"/>
    </source>
</evidence>
<feature type="transmembrane region" description="Helical" evidence="2">
    <location>
        <begin position="349"/>
        <end position="368"/>
    </location>
</feature>
<dbReference type="InterPro" id="IPR036259">
    <property type="entry name" value="MFS_trans_sf"/>
</dbReference>
<dbReference type="SUPFAM" id="SSF103473">
    <property type="entry name" value="MFS general substrate transporter"/>
    <property type="match status" value="1"/>
</dbReference>
<dbReference type="Pfam" id="PF07690">
    <property type="entry name" value="MFS_1"/>
    <property type="match status" value="1"/>
</dbReference>
<evidence type="ECO:0000256" key="2">
    <source>
        <dbReference type="SAM" id="Phobius"/>
    </source>
</evidence>
<dbReference type="InterPro" id="IPR011701">
    <property type="entry name" value="MFS"/>
</dbReference>
<feature type="transmembrane region" description="Helical" evidence="2">
    <location>
        <begin position="416"/>
        <end position="440"/>
    </location>
</feature>
<dbReference type="AlphaFoldDB" id="A0AAN7UYB9"/>
<keyword evidence="2" id="KW-0812">Transmembrane</keyword>
<evidence type="ECO:0000259" key="3">
    <source>
        <dbReference type="PROSITE" id="PS50850"/>
    </source>
</evidence>
<feature type="transmembrane region" description="Helical" evidence="2">
    <location>
        <begin position="81"/>
        <end position="100"/>
    </location>
</feature>
<keyword evidence="2" id="KW-1133">Transmembrane helix</keyword>
<feature type="transmembrane region" description="Helical" evidence="2">
    <location>
        <begin position="106"/>
        <end position="128"/>
    </location>
</feature>
<comment type="caution">
    <text evidence="4">The sequence shown here is derived from an EMBL/GenBank/DDBJ whole genome shotgun (WGS) entry which is preliminary data.</text>
</comment>
<feature type="transmembrane region" description="Helical" evidence="2">
    <location>
        <begin position="170"/>
        <end position="188"/>
    </location>
</feature>
<dbReference type="InterPro" id="IPR050327">
    <property type="entry name" value="Proton-linked_MCT"/>
</dbReference>
<feature type="transmembrane region" description="Helical" evidence="2">
    <location>
        <begin position="140"/>
        <end position="158"/>
    </location>
</feature>
<feature type="transmembrane region" description="Helical" evidence="2">
    <location>
        <begin position="388"/>
        <end position="410"/>
    </location>
</feature>
<reference evidence="4 5" key="1">
    <citation type="journal article" date="2024" name="Insects">
        <title>An Improved Chromosome-Level Genome Assembly of the Firefly Pyrocoelia pectoralis.</title>
        <authorList>
            <person name="Fu X."/>
            <person name="Meyer-Rochow V.B."/>
            <person name="Ballantyne L."/>
            <person name="Zhu X."/>
        </authorList>
    </citation>
    <scope>NUCLEOTIDE SEQUENCE [LARGE SCALE GENOMIC DNA]</scope>
    <source>
        <strain evidence="4">XCY_ONT2</strain>
    </source>
</reference>
<dbReference type="GO" id="GO:0008028">
    <property type="term" value="F:monocarboxylic acid transmembrane transporter activity"/>
    <property type="evidence" value="ECO:0007669"/>
    <property type="project" value="TreeGrafter"/>
</dbReference>
<comment type="subcellular location">
    <subcellularLocation>
        <location evidence="1">Membrane</location>
        <topology evidence="1">Multi-pass membrane protein</topology>
    </subcellularLocation>
</comment>
<gene>
    <name evidence="4" type="ORF">RI129_012047</name>
</gene>
<name>A0AAN7UYB9_9COLE</name>
<feature type="transmembrane region" description="Helical" evidence="2">
    <location>
        <begin position="50"/>
        <end position="69"/>
    </location>
</feature>
<feature type="domain" description="Major facilitator superfamily (MFS) profile" evidence="3">
    <location>
        <begin position="1"/>
        <end position="448"/>
    </location>
</feature>
<feature type="transmembrane region" description="Helical" evidence="2">
    <location>
        <begin position="326"/>
        <end position="343"/>
    </location>
</feature>
<dbReference type="InterPro" id="IPR020846">
    <property type="entry name" value="MFS_dom"/>
</dbReference>
<dbReference type="EMBL" id="JAVRBK010000009">
    <property type="protein sequence ID" value="KAK5639555.1"/>
    <property type="molecule type" value="Genomic_DNA"/>
</dbReference>
<feature type="transmembrane region" description="Helical" evidence="2">
    <location>
        <begin position="12"/>
        <end position="30"/>
    </location>
</feature>
<organism evidence="4 5">
    <name type="scientific">Pyrocoelia pectoralis</name>
    <dbReference type="NCBI Taxonomy" id="417401"/>
    <lineage>
        <taxon>Eukaryota</taxon>
        <taxon>Metazoa</taxon>
        <taxon>Ecdysozoa</taxon>
        <taxon>Arthropoda</taxon>
        <taxon>Hexapoda</taxon>
        <taxon>Insecta</taxon>
        <taxon>Pterygota</taxon>
        <taxon>Neoptera</taxon>
        <taxon>Endopterygota</taxon>
        <taxon>Coleoptera</taxon>
        <taxon>Polyphaga</taxon>
        <taxon>Elateriformia</taxon>
        <taxon>Elateroidea</taxon>
        <taxon>Lampyridae</taxon>
        <taxon>Lampyrinae</taxon>
        <taxon>Pyrocoelia</taxon>
    </lineage>
</organism>
<dbReference type="PANTHER" id="PTHR11360:SF229">
    <property type="entry name" value="AGAP007601-PA"/>
    <property type="match status" value="1"/>
</dbReference>
<evidence type="ECO:0000313" key="4">
    <source>
        <dbReference type="EMBL" id="KAK5639555.1"/>
    </source>
</evidence>
<dbReference type="Gene3D" id="1.20.1250.20">
    <property type="entry name" value="MFS general substrate transporter like domains"/>
    <property type="match status" value="1"/>
</dbReference>
<proteinExistence type="predicted"/>
<dbReference type="Proteomes" id="UP001329430">
    <property type="component" value="Chromosome 9"/>
</dbReference>
<protein>
    <recommendedName>
        <fullName evidence="3">Major facilitator superfamily (MFS) profile domain-containing protein</fullName>
    </recommendedName>
</protein>
<dbReference type="CDD" id="cd17352">
    <property type="entry name" value="MFS_MCT_SLC16"/>
    <property type="match status" value="1"/>
</dbReference>
<sequence>MKSKMVPNGGWGWMVVLGAAITNMTNQSLFSQFGLIFGEKLTEMGCGTSGAALVININSMITNFSGLVTGPILKNFSARKVTLLGIFLTASGMVLSSVATNIIELIISYSVFTGLGLGLIMPSTFVAVNEYFTTKKSQAIGLSMAGTGVGQMLMPQVVRFLLDEYGYKGTTLILGALCLNGIPGALLFHPVKWHMISTDTTDEEKQPLLVKNIQIPQPPAGYDLAENPGTSTNNNKSKDGSFLSKVVEFFNFELLKDWVFLHIINGLALVYTCTVAFNMIYPFFLQNSVGFSRGETALCMSLLSGADIVARITLPMITKCFRISNRMTFLLGTVFWAVCRSVLAEQHRYLIIILLSILCGYIRAAPVVNQNLAVTEYVTDESKIPSAIGLNMVAKGLIVLSVGQLLGWVRDYTKSYVIYLHVQSAVMLFVALTWSTEMLVRKLYHRYKS</sequence>
<keyword evidence="2" id="KW-0472">Membrane</keyword>
<dbReference type="PROSITE" id="PS50850">
    <property type="entry name" value="MFS"/>
    <property type="match status" value="1"/>
</dbReference>
<dbReference type="PANTHER" id="PTHR11360">
    <property type="entry name" value="MONOCARBOXYLATE TRANSPORTER"/>
    <property type="match status" value="1"/>
</dbReference>